<feature type="region of interest" description="Disordered" evidence="1">
    <location>
        <begin position="134"/>
        <end position="212"/>
    </location>
</feature>
<dbReference type="Proteomes" id="UP001159641">
    <property type="component" value="Unassembled WGS sequence"/>
</dbReference>
<name>A0AB34HZW5_ESCRO</name>
<sequence length="212" mass="22651">MEFPRGFVKPQMAGPHPQRFGSGKGQRRPRGSAGDSLSTSAPQRASVQAPAGIPATTLSQLQCRDSVSKAWVPEQPPWQQSATCRTADHLPRWSKRKLRAGPKADWRLKCLHREEARFLVVESPLAPLATLHGISVLPPSSAGTSQGSHSSLRSEGFLSLPGAGQQPSCHVSSPSSWTSKTQAGGLPGTVGKDPSHDPTQRTKPSGSSRWEV</sequence>
<evidence type="ECO:0000313" key="3">
    <source>
        <dbReference type="Proteomes" id="UP001159641"/>
    </source>
</evidence>
<keyword evidence="3" id="KW-1185">Reference proteome</keyword>
<evidence type="ECO:0000313" key="2">
    <source>
        <dbReference type="EMBL" id="KAJ8795919.1"/>
    </source>
</evidence>
<protein>
    <submittedName>
        <fullName evidence="2">Uncharacterized protein</fullName>
    </submittedName>
</protein>
<dbReference type="EMBL" id="JAIQCJ010000544">
    <property type="protein sequence ID" value="KAJ8795919.1"/>
    <property type="molecule type" value="Genomic_DNA"/>
</dbReference>
<reference evidence="2 3" key="1">
    <citation type="submission" date="2022-11" db="EMBL/GenBank/DDBJ databases">
        <title>Whole genome sequence of Eschrichtius robustus ER-17-0199.</title>
        <authorList>
            <person name="Bruniche-Olsen A."/>
            <person name="Black A.N."/>
            <person name="Fields C.J."/>
            <person name="Walden K."/>
            <person name="Dewoody J.A."/>
        </authorList>
    </citation>
    <scope>NUCLEOTIDE SEQUENCE [LARGE SCALE GENOMIC DNA]</scope>
    <source>
        <strain evidence="2">ER-17-0199</strain>
        <tissue evidence="2">Blubber</tissue>
    </source>
</reference>
<feature type="compositionally biased region" description="Polar residues" evidence="1">
    <location>
        <begin position="165"/>
        <end position="182"/>
    </location>
</feature>
<feature type="compositionally biased region" description="Low complexity" evidence="1">
    <location>
        <begin position="140"/>
        <end position="151"/>
    </location>
</feature>
<accession>A0AB34HZW5</accession>
<dbReference type="AlphaFoldDB" id="A0AB34HZW5"/>
<comment type="caution">
    <text evidence="2">The sequence shown here is derived from an EMBL/GenBank/DDBJ whole genome shotgun (WGS) entry which is preliminary data.</text>
</comment>
<feature type="region of interest" description="Disordered" evidence="1">
    <location>
        <begin position="1"/>
        <end position="51"/>
    </location>
</feature>
<gene>
    <name evidence="2" type="ORF">J1605_002681</name>
</gene>
<proteinExistence type="predicted"/>
<evidence type="ECO:0000256" key="1">
    <source>
        <dbReference type="SAM" id="MobiDB-lite"/>
    </source>
</evidence>
<organism evidence="2 3">
    <name type="scientific">Eschrichtius robustus</name>
    <name type="common">California gray whale</name>
    <name type="synonym">Eschrichtius gibbosus</name>
    <dbReference type="NCBI Taxonomy" id="9764"/>
    <lineage>
        <taxon>Eukaryota</taxon>
        <taxon>Metazoa</taxon>
        <taxon>Chordata</taxon>
        <taxon>Craniata</taxon>
        <taxon>Vertebrata</taxon>
        <taxon>Euteleostomi</taxon>
        <taxon>Mammalia</taxon>
        <taxon>Eutheria</taxon>
        <taxon>Laurasiatheria</taxon>
        <taxon>Artiodactyla</taxon>
        <taxon>Whippomorpha</taxon>
        <taxon>Cetacea</taxon>
        <taxon>Mysticeti</taxon>
        <taxon>Eschrichtiidae</taxon>
        <taxon>Eschrichtius</taxon>
    </lineage>
</organism>
<feature type="compositionally biased region" description="Polar residues" evidence="1">
    <location>
        <begin position="201"/>
        <end position="212"/>
    </location>
</feature>
<feature type="compositionally biased region" description="Polar residues" evidence="1">
    <location>
        <begin position="35"/>
        <end position="46"/>
    </location>
</feature>